<feature type="domain" description="B30.2/SPRY" evidence="11">
    <location>
        <begin position="268"/>
        <end position="456"/>
    </location>
</feature>
<dbReference type="InterPro" id="IPR007110">
    <property type="entry name" value="Ig-like_dom"/>
</dbReference>
<dbReference type="InterPro" id="IPR050504">
    <property type="entry name" value="IgSF_BTN/MOG"/>
</dbReference>
<accession>A0A673TUH5</accession>
<dbReference type="PANTHER" id="PTHR24100:SF64">
    <property type="entry name" value="BUTYROPHILIN, SUBFAMILY 3, MEMBER A3-RELATED"/>
    <property type="match status" value="1"/>
</dbReference>
<evidence type="ECO:0000256" key="1">
    <source>
        <dbReference type="ARBA" id="ARBA00004479"/>
    </source>
</evidence>
<dbReference type="GO" id="GO:0050852">
    <property type="term" value="P:T cell receptor signaling pathway"/>
    <property type="evidence" value="ECO:0007669"/>
    <property type="project" value="TreeGrafter"/>
</dbReference>
<dbReference type="AlphaFoldDB" id="A0A673TUH5"/>
<dbReference type="InterPro" id="IPR013320">
    <property type="entry name" value="ConA-like_dom_sf"/>
</dbReference>
<dbReference type="CDD" id="cd05713">
    <property type="entry name" value="IgV_MOG_like"/>
    <property type="match status" value="1"/>
</dbReference>
<sequence>SLFDIISGFQRCENFVVFGPSDPIVAVLGGNIMLSCRVSPAMDVETMELRWFRSKFSEVVFIYENQQEQKEGQLEQYTGRTSLVKDFLSRGEAAVLIQKVQASDNGMYTCFFRKGSFYEEANLELKVAGVGSAPQVRITGPEEDGVQVVCMTSGWFPKPQVQWRAVNGEKFLSFSETYTEDAEGLFSVEAALVVRDSSSRNITCSVLNPVLDQKKTMAIFIPEPFFPQASPWKSAFIVSLMVLMLPLIGATYYTKREHTAKRQAQQEWETLMCPFSGWKKAQLYAVSVTLDPESAHPSLAVSGGKTSVTLKDTSEDPAEPCSIVGQEAITSGCSYWEVEIRNGNRSNWNLGVCRGDAERQGWYREGPEKGFWVVGKYEHNFCALVLPNDQVICEEIPQRVGVFIDLEEGDVSFYNMTKNSHLFSFSLPSSSGTLFPYFMVKSGDVSLTICSVVGGPAETPEPLNNPPSSLEESVSLSGEGFSSGSAVDVALPGADSPLLPCSPEAMSP</sequence>
<keyword evidence="4" id="KW-0732">Signal</keyword>
<evidence type="ECO:0000259" key="12">
    <source>
        <dbReference type="PROSITE" id="PS50835"/>
    </source>
</evidence>
<evidence type="ECO:0000256" key="9">
    <source>
        <dbReference type="ARBA" id="ARBA00023319"/>
    </source>
</evidence>
<evidence type="ECO:0000256" key="6">
    <source>
        <dbReference type="ARBA" id="ARBA00023136"/>
    </source>
</evidence>
<dbReference type="SUPFAM" id="SSF48726">
    <property type="entry name" value="Immunoglobulin"/>
    <property type="match status" value="2"/>
</dbReference>
<dbReference type="Pfam" id="PF00622">
    <property type="entry name" value="SPRY"/>
    <property type="match status" value="1"/>
</dbReference>
<dbReference type="InterPro" id="IPR036179">
    <property type="entry name" value="Ig-like_dom_sf"/>
</dbReference>
<dbReference type="SMART" id="SM00449">
    <property type="entry name" value="SPRY"/>
    <property type="match status" value="1"/>
</dbReference>
<dbReference type="InterPro" id="IPR013783">
    <property type="entry name" value="Ig-like_fold"/>
</dbReference>
<keyword evidence="8" id="KW-0325">Glycoprotein</keyword>
<evidence type="ECO:0000313" key="13">
    <source>
        <dbReference type="Ensembl" id="ENSSSUP00005012664.1"/>
    </source>
</evidence>
<dbReference type="InterPro" id="IPR001870">
    <property type="entry name" value="B30.2/SPRY"/>
</dbReference>
<evidence type="ECO:0000256" key="7">
    <source>
        <dbReference type="ARBA" id="ARBA00023157"/>
    </source>
</evidence>
<dbReference type="Gene3D" id="2.60.120.920">
    <property type="match status" value="1"/>
</dbReference>
<keyword evidence="6" id="KW-0472">Membrane</keyword>
<dbReference type="SMART" id="SM00406">
    <property type="entry name" value="IGv"/>
    <property type="match status" value="1"/>
</dbReference>
<dbReference type="Pfam" id="PF22705">
    <property type="entry name" value="C2-set_3"/>
    <property type="match status" value="1"/>
</dbReference>
<dbReference type="FunFam" id="2.60.40.10:FF:000208">
    <property type="entry name" value="Butyrophilin subfamily 1 member A1"/>
    <property type="match status" value="1"/>
</dbReference>
<keyword evidence="5" id="KW-1133">Transmembrane helix</keyword>
<dbReference type="InterPro" id="IPR043136">
    <property type="entry name" value="B30.2/SPRY_sf"/>
</dbReference>
<dbReference type="Gene3D" id="2.60.40.10">
    <property type="entry name" value="Immunoglobulins"/>
    <property type="match status" value="2"/>
</dbReference>
<dbReference type="GO" id="GO:0001817">
    <property type="term" value="P:regulation of cytokine production"/>
    <property type="evidence" value="ECO:0007669"/>
    <property type="project" value="TreeGrafter"/>
</dbReference>
<dbReference type="InterPro" id="IPR003599">
    <property type="entry name" value="Ig_sub"/>
</dbReference>
<dbReference type="PRINTS" id="PR01407">
    <property type="entry name" value="BUTYPHLNCDUF"/>
</dbReference>
<protein>
    <recommendedName>
        <fullName evidence="15">Butyrophilin subfamily 1 member A1</fullName>
    </recommendedName>
</protein>
<dbReference type="FunFam" id="2.60.40.10:FF:000088">
    <property type="entry name" value="Butyrophilin subfamily 1 member A1"/>
    <property type="match status" value="1"/>
</dbReference>
<keyword evidence="3" id="KW-0812">Transmembrane</keyword>
<comment type="similarity">
    <text evidence="2">Belongs to the immunoglobulin superfamily. BTN/MOG family.</text>
</comment>
<keyword evidence="9" id="KW-0393">Immunoglobulin domain</keyword>
<dbReference type="InterPro" id="IPR003879">
    <property type="entry name" value="Butyrophylin_SPRY"/>
</dbReference>
<feature type="domain" description="Ig-like" evidence="12">
    <location>
        <begin position="29"/>
        <end position="124"/>
    </location>
</feature>
<dbReference type="GO" id="GO:0005102">
    <property type="term" value="F:signaling receptor binding"/>
    <property type="evidence" value="ECO:0007669"/>
    <property type="project" value="TreeGrafter"/>
</dbReference>
<dbReference type="GO" id="GO:0009897">
    <property type="term" value="C:external side of plasma membrane"/>
    <property type="evidence" value="ECO:0007669"/>
    <property type="project" value="TreeGrafter"/>
</dbReference>
<evidence type="ECO:0000256" key="5">
    <source>
        <dbReference type="ARBA" id="ARBA00022989"/>
    </source>
</evidence>
<evidence type="ECO:0000256" key="10">
    <source>
        <dbReference type="SAM" id="MobiDB-lite"/>
    </source>
</evidence>
<dbReference type="SUPFAM" id="SSF49899">
    <property type="entry name" value="Concanavalin A-like lectins/glucanases"/>
    <property type="match status" value="1"/>
</dbReference>
<evidence type="ECO:0000256" key="3">
    <source>
        <dbReference type="ARBA" id="ARBA00022692"/>
    </source>
</evidence>
<dbReference type="FunFam" id="2.60.120.920:FF:000004">
    <property type="entry name" value="Butyrophilin subfamily 1 member A1"/>
    <property type="match status" value="1"/>
</dbReference>
<organism evidence="13 14">
    <name type="scientific">Suricata suricatta</name>
    <name type="common">Meerkat</name>
    <dbReference type="NCBI Taxonomy" id="37032"/>
    <lineage>
        <taxon>Eukaryota</taxon>
        <taxon>Metazoa</taxon>
        <taxon>Chordata</taxon>
        <taxon>Craniata</taxon>
        <taxon>Vertebrata</taxon>
        <taxon>Euteleostomi</taxon>
        <taxon>Mammalia</taxon>
        <taxon>Eutheria</taxon>
        <taxon>Laurasiatheria</taxon>
        <taxon>Carnivora</taxon>
        <taxon>Feliformia</taxon>
        <taxon>Herpestidae</taxon>
        <taxon>Suricata</taxon>
    </lineage>
</organism>
<evidence type="ECO:0000256" key="2">
    <source>
        <dbReference type="ARBA" id="ARBA00007591"/>
    </source>
</evidence>
<dbReference type="Ensembl" id="ENSSSUT00005014503.1">
    <property type="protein sequence ID" value="ENSSSUP00005012664.1"/>
    <property type="gene ID" value="ENSSSUG00005008072.1"/>
</dbReference>
<dbReference type="Proteomes" id="UP000472268">
    <property type="component" value="Chromosome 7"/>
</dbReference>
<dbReference type="SMART" id="SM00409">
    <property type="entry name" value="IG"/>
    <property type="match status" value="2"/>
</dbReference>
<feature type="compositionally biased region" description="Low complexity" evidence="10">
    <location>
        <begin position="468"/>
        <end position="485"/>
    </location>
</feature>
<dbReference type="InterPro" id="IPR003877">
    <property type="entry name" value="SPRY_dom"/>
</dbReference>
<keyword evidence="7" id="KW-1015">Disulfide bond</keyword>
<feature type="domain" description="Ig-like" evidence="12">
    <location>
        <begin position="134"/>
        <end position="218"/>
    </location>
</feature>
<evidence type="ECO:0000313" key="14">
    <source>
        <dbReference type="Proteomes" id="UP000472268"/>
    </source>
</evidence>
<comment type="subcellular location">
    <subcellularLocation>
        <location evidence="1">Membrane</location>
        <topology evidence="1">Single-pass type I membrane protein</topology>
    </subcellularLocation>
</comment>
<dbReference type="InterPro" id="IPR053896">
    <property type="entry name" value="BTN3A2-like_Ig-C"/>
</dbReference>
<dbReference type="SMART" id="SM00589">
    <property type="entry name" value="PRY"/>
    <property type="match status" value="1"/>
</dbReference>
<evidence type="ECO:0008006" key="15">
    <source>
        <dbReference type="Google" id="ProtNLM"/>
    </source>
</evidence>
<reference evidence="13" key="2">
    <citation type="submission" date="2025-08" db="UniProtKB">
        <authorList>
            <consortium name="Ensembl"/>
        </authorList>
    </citation>
    <scope>IDENTIFICATION</scope>
</reference>
<evidence type="ECO:0000256" key="4">
    <source>
        <dbReference type="ARBA" id="ARBA00022729"/>
    </source>
</evidence>
<reference evidence="13" key="3">
    <citation type="submission" date="2025-09" db="UniProtKB">
        <authorList>
            <consortium name="Ensembl"/>
        </authorList>
    </citation>
    <scope>IDENTIFICATION</scope>
</reference>
<dbReference type="PROSITE" id="PS50188">
    <property type="entry name" value="B302_SPRY"/>
    <property type="match status" value="1"/>
</dbReference>
<keyword evidence="14" id="KW-1185">Reference proteome</keyword>
<dbReference type="InterPro" id="IPR006574">
    <property type="entry name" value="PRY"/>
</dbReference>
<evidence type="ECO:0000256" key="8">
    <source>
        <dbReference type="ARBA" id="ARBA00023180"/>
    </source>
</evidence>
<dbReference type="PROSITE" id="PS50835">
    <property type="entry name" value="IG_LIKE"/>
    <property type="match status" value="2"/>
</dbReference>
<reference evidence="13 14" key="1">
    <citation type="submission" date="2019-05" db="EMBL/GenBank/DDBJ databases">
        <title>A Chromosome-scale Meerkat (S. suricatta) Genome Assembly.</title>
        <authorList>
            <person name="Dudchenko O."/>
            <person name="Lieberman Aiden E."/>
            <person name="Tung J."/>
            <person name="Barreiro L.B."/>
            <person name="Clutton-Brock T.H."/>
        </authorList>
    </citation>
    <scope>NUCLEOTIDE SEQUENCE [LARGE SCALE GENOMIC DNA]</scope>
</reference>
<name>A0A673TUH5_SURSU</name>
<dbReference type="InterPro" id="IPR013106">
    <property type="entry name" value="Ig_V-set"/>
</dbReference>
<proteinExistence type="inferred from homology"/>
<dbReference type="Pfam" id="PF07686">
    <property type="entry name" value="V-set"/>
    <property type="match status" value="1"/>
</dbReference>
<dbReference type="PANTHER" id="PTHR24100">
    <property type="entry name" value="BUTYROPHILIN"/>
    <property type="match status" value="1"/>
</dbReference>
<feature type="region of interest" description="Disordered" evidence="10">
    <location>
        <begin position="458"/>
        <end position="508"/>
    </location>
</feature>
<evidence type="ECO:0000259" key="11">
    <source>
        <dbReference type="PROSITE" id="PS50188"/>
    </source>
</evidence>